<feature type="region of interest" description="Disordered" evidence="1">
    <location>
        <begin position="61"/>
        <end position="129"/>
    </location>
</feature>
<dbReference type="EMBL" id="JAJHUN010000007">
    <property type="protein sequence ID" value="KAJ4155126.1"/>
    <property type="molecule type" value="Genomic_DNA"/>
</dbReference>
<protein>
    <submittedName>
        <fullName evidence="2">Uncharacterized protein</fullName>
    </submittedName>
</protein>
<reference evidence="2" key="1">
    <citation type="journal article" date="2023" name="Access Microbiol">
        <title>De-novo genome assembly for Akanthomyces muscarius, a biocontrol agent of insect agricultural pests.</title>
        <authorList>
            <person name="Erdos Z."/>
            <person name="Studholme D.J."/>
            <person name="Raymond B."/>
            <person name="Sharma M."/>
        </authorList>
    </citation>
    <scope>NUCLEOTIDE SEQUENCE</scope>
    <source>
        <strain evidence="2">Ve6</strain>
    </source>
</reference>
<dbReference type="AlphaFoldDB" id="A0A9W8QF78"/>
<keyword evidence="3" id="KW-1185">Reference proteome</keyword>
<feature type="compositionally biased region" description="Basic and acidic residues" evidence="1">
    <location>
        <begin position="99"/>
        <end position="109"/>
    </location>
</feature>
<feature type="compositionally biased region" description="Basic and acidic residues" evidence="1">
    <location>
        <begin position="64"/>
        <end position="76"/>
    </location>
</feature>
<feature type="compositionally biased region" description="Basic residues" evidence="1">
    <location>
        <begin position="78"/>
        <end position="87"/>
    </location>
</feature>
<feature type="region of interest" description="Disordered" evidence="1">
    <location>
        <begin position="1"/>
        <end position="22"/>
    </location>
</feature>
<dbReference type="KEGG" id="amus:LMH87_000389"/>
<comment type="caution">
    <text evidence="2">The sequence shown here is derived from an EMBL/GenBank/DDBJ whole genome shotgun (WGS) entry which is preliminary data.</text>
</comment>
<dbReference type="GeneID" id="80887548"/>
<gene>
    <name evidence="2" type="ORF">LMH87_000389</name>
</gene>
<accession>A0A9W8QF78</accession>
<evidence type="ECO:0000313" key="2">
    <source>
        <dbReference type="EMBL" id="KAJ4155126.1"/>
    </source>
</evidence>
<feature type="compositionally biased region" description="Polar residues" evidence="1">
    <location>
        <begin position="8"/>
        <end position="22"/>
    </location>
</feature>
<organism evidence="2 3">
    <name type="scientific">Akanthomyces muscarius</name>
    <name type="common">Entomopathogenic fungus</name>
    <name type="synonym">Lecanicillium muscarium</name>
    <dbReference type="NCBI Taxonomy" id="2231603"/>
    <lineage>
        <taxon>Eukaryota</taxon>
        <taxon>Fungi</taxon>
        <taxon>Dikarya</taxon>
        <taxon>Ascomycota</taxon>
        <taxon>Pezizomycotina</taxon>
        <taxon>Sordariomycetes</taxon>
        <taxon>Hypocreomycetidae</taxon>
        <taxon>Hypocreales</taxon>
        <taxon>Cordycipitaceae</taxon>
        <taxon>Akanthomyces</taxon>
    </lineage>
</organism>
<evidence type="ECO:0000256" key="1">
    <source>
        <dbReference type="SAM" id="MobiDB-lite"/>
    </source>
</evidence>
<dbReference type="RefSeq" id="XP_056055250.1">
    <property type="nucleotide sequence ID" value="XM_056198285.1"/>
</dbReference>
<dbReference type="Proteomes" id="UP001144673">
    <property type="component" value="Chromosome 6"/>
</dbReference>
<sequence length="129" mass="14126">MQFRGTANGASPSFDKNSQASESCGLCYGPTCLSRPNQYTDLQLENPKSCPVGPELYERSCAPGKDDQTEFDEFRKPCQGRKPRLSRRALDVSRLTHTPLEKSSGKSDILENGSARRGKNSPDLNSQGA</sequence>
<name>A0A9W8QF78_AKAMU</name>
<proteinExistence type="predicted"/>
<evidence type="ECO:0000313" key="3">
    <source>
        <dbReference type="Proteomes" id="UP001144673"/>
    </source>
</evidence>